<dbReference type="Proteomes" id="UP000305785">
    <property type="component" value="Unassembled WGS sequence"/>
</dbReference>
<dbReference type="PANTHER" id="PTHR43586:SF8">
    <property type="entry name" value="CYSTEINE DESULFURASE 1, CHLOROPLASTIC"/>
    <property type="match status" value="1"/>
</dbReference>
<dbReference type="Gene3D" id="3.40.640.10">
    <property type="entry name" value="Type I PLP-dependent aspartate aminotransferase-like (Major domain)"/>
    <property type="match status" value="1"/>
</dbReference>
<comment type="similarity">
    <text evidence="2 8">Belongs to the class-V pyridoxal-phosphate-dependent aminotransferase family. Csd subfamily.</text>
</comment>
<evidence type="ECO:0000256" key="6">
    <source>
        <dbReference type="ARBA" id="ARBA00050776"/>
    </source>
</evidence>
<dbReference type="InterPro" id="IPR015422">
    <property type="entry name" value="PyrdxlP-dep_Trfase_small"/>
</dbReference>
<dbReference type="SUPFAM" id="SSF53383">
    <property type="entry name" value="PLP-dependent transferases"/>
    <property type="match status" value="1"/>
</dbReference>
<evidence type="ECO:0000256" key="7">
    <source>
        <dbReference type="RuleBase" id="RU004504"/>
    </source>
</evidence>
<feature type="domain" description="Aminotransferase class V" evidence="9">
    <location>
        <begin position="23"/>
        <end position="392"/>
    </location>
</feature>
<keyword evidence="5 8" id="KW-0663">Pyridoxal phosphate</keyword>
<comment type="caution">
    <text evidence="10">The sequence shown here is derived from an EMBL/GenBank/DDBJ whole genome shotgun (WGS) entry which is preliminary data.</text>
</comment>
<evidence type="ECO:0000256" key="8">
    <source>
        <dbReference type="RuleBase" id="RU004506"/>
    </source>
</evidence>
<dbReference type="NCBIfam" id="TIGR01979">
    <property type="entry name" value="sufS"/>
    <property type="match status" value="1"/>
</dbReference>
<dbReference type="RefSeq" id="WP_136671245.1">
    <property type="nucleotide sequence ID" value="NZ_SSXN01000002.1"/>
</dbReference>
<dbReference type="PANTHER" id="PTHR43586">
    <property type="entry name" value="CYSTEINE DESULFURASE"/>
    <property type="match status" value="1"/>
</dbReference>
<dbReference type="Pfam" id="PF00266">
    <property type="entry name" value="Aminotran_5"/>
    <property type="match status" value="1"/>
</dbReference>
<evidence type="ECO:0000256" key="4">
    <source>
        <dbReference type="ARBA" id="ARBA00022679"/>
    </source>
</evidence>
<keyword evidence="4 8" id="KW-0808">Transferase</keyword>
<dbReference type="InterPro" id="IPR010970">
    <property type="entry name" value="Cys_dSase_SufS"/>
</dbReference>
<dbReference type="GO" id="GO:0006534">
    <property type="term" value="P:cysteine metabolic process"/>
    <property type="evidence" value="ECO:0007669"/>
    <property type="project" value="UniProtKB-UniRule"/>
</dbReference>
<proteinExistence type="inferred from homology"/>
<protein>
    <recommendedName>
        <fullName evidence="3 8">Cysteine desulfurase</fullName>
        <ecNumber evidence="3 8">2.8.1.7</ecNumber>
    </recommendedName>
</protein>
<gene>
    <name evidence="10" type="ORF">FAJ36_02095</name>
</gene>
<accession>A0A4T2H3T5</accession>
<evidence type="ECO:0000313" key="10">
    <source>
        <dbReference type="EMBL" id="TII06718.1"/>
    </source>
</evidence>
<dbReference type="InterPro" id="IPR020578">
    <property type="entry name" value="Aminotrans_V_PyrdxlP_BS"/>
</dbReference>
<evidence type="ECO:0000259" key="9">
    <source>
        <dbReference type="Pfam" id="PF00266"/>
    </source>
</evidence>
<dbReference type="InterPro" id="IPR000192">
    <property type="entry name" value="Aminotrans_V_dom"/>
</dbReference>
<evidence type="ECO:0000256" key="3">
    <source>
        <dbReference type="ARBA" id="ARBA00012239"/>
    </source>
</evidence>
<dbReference type="PIRSF" id="PIRSF005572">
    <property type="entry name" value="NifS"/>
    <property type="match status" value="1"/>
</dbReference>
<dbReference type="EMBL" id="SSXN01000002">
    <property type="protein sequence ID" value="TII06718.1"/>
    <property type="molecule type" value="Genomic_DNA"/>
</dbReference>
<dbReference type="EC" id="2.8.1.7" evidence="3 8"/>
<evidence type="ECO:0000256" key="2">
    <source>
        <dbReference type="ARBA" id="ARBA00010447"/>
    </source>
</evidence>
<reference evidence="10 11" key="1">
    <citation type="submission" date="2019-04" db="EMBL/GenBank/DDBJ databases">
        <title>Genome analysis of Streptococcus suis strain WUSS330.</title>
        <authorList>
            <person name="Chen H."/>
            <person name="Gao X."/>
            <person name="Wu Z."/>
        </authorList>
    </citation>
    <scope>NUCLEOTIDE SEQUENCE [LARGE SCALE GENOMIC DNA]</scope>
    <source>
        <strain evidence="10 11">WUSS330</strain>
    </source>
</reference>
<evidence type="ECO:0000256" key="1">
    <source>
        <dbReference type="ARBA" id="ARBA00001933"/>
    </source>
</evidence>
<dbReference type="GO" id="GO:0030170">
    <property type="term" value="F:pyridoxal phosphate binding"/>
    <property type="evidence" value="ECO:0007669"/>
    <property type="project" value="UniProtKB-UniRule"/>
</dbReference>
<dbReference type="AlphaFoldDB" id="A0A4T2H3T5"/>
<organism evidence="10 11">
    <name type="scientific">Streptococcus suis</name>
    <dbReference type="NCBI Taxonomy" id="1307"/>
    <lineage>
        <taxon>Bacteria</taxon>
        <taxon>Bacillati</taxon>
        <taxon>Bacillota</taxon>
        <taxon>Bacilli</taxon>
        <taxon>Lactobacillales</taxon>
        <taxon>Streptococcaceae</taxon>
        <taxon>Streptococcus</taxon>
    </lineage>
</organism>
<dbReference type="Gene3D" id="3.90.1150.10">
    <property type="entry name" value="Aspartate Aminotransferase, domain 1"/>
    <property type="match status" value="1"/>
</dbReference>
<evidence type="ECO:0000313" key="11">
    <source>
        <dbReference type="Proteomes" id="UP000305785"/>
    </source>
</evidence>
<dbReference type="PROSITE" id="PS00595">
    <property type="entry name" value="AA_TRANSFER_CLASS_5"/>
    <property type="match status" value="1"/>
</dbReference>
<comment type="cofactor">
    <cofactor evidence="1 7">
        <name>pyridoxal 5'-phosphate</name>
        <dbReference type="ChEBI" id="CHEBI:597326"/>
    </cofactor>
</comment>
<dbReference type="InterPro" id="IPR015421">
    <property type="entry name" value="PyrdxlP-dep_Trfase_major"/>
</dbReference>
<dbReference type="GO" id="GO:0031071">
    <property type="term" value="F:cysteine desulfurase activity"/>
    <property type="evidence" value="ECO:0007669"/>
    <property type="project" value="UniProtKB-UniRule"/>
</dbReference>
<comment type="function">
    <text evidence="8">Catalyzes the removal of elemental sulfur and selenium atoms from L-cysteine, L-cystine, L-selenocysteine, and L-selenocystine to produce L-alanine.</text>
</comment>
<dbReference type="InterPro" id="IPR015424">
    <property type="entry name" value="PyrdxlP-dep_Trfase"/>
</dbReference>
<dbReference type="InterPro" id="IPR016454">
    <property type="entry name" value="Cysteine_dSase"/>
</dbReference>
<sequence>MDLERIRKDFSILDQVVNDEPLVYLDNAATTQKPQQVLDVLADYYQKDNANVHRGVHILSERATARYEAARQKVADFIQAKSSKEILFTRGTTTGLNWVAQFAKEILQPDQEVIISVQEHHSNIIPWQQACQQTGAKLRYVTLKDGELDMDHLRSLLSSKTKFVSLAHVSNVLGGVAPIGEIAELVHQVGAYLVVDGAQSVPHMAVNVQELDVDFYAFSGHKMLGPTGIGVLYGKEELLNLMSPVEFGGEMIDFVYEQSATWKELPWKFEAGTPNIAGAIGLGAAIDYLTEIGMDAIQAHEAELVDYVFPKLQAIPGLTIYGSQDLSKRTGVIAFNLDDLHPHDVATALDYEGVAVRAGHHCAQPLLRYLQVPATVRASFYIYNTKADCDKLVEAIIKTKEFFNGPI</sequence>
<comment type="catalytic activity">
    <reaction evidence="6 8">
        <text>(sulfur carrier)-H + L-cysteine = (sulfur carrier)-SH + L-alanine</text>
        <dbReference type="Rhea" id="RHEA:43892"/>
        <dbReference type="Rhea" id="RHEA-COMP:14737"/>
        <dbReference type="Rhea" id="RHEA-COMP:14739"/>
        <dbReference type="ChEBI" id="CHEBI:29917"/>
        <dbReference type="ChEBI" id="CHEBI:35235"/>
        <dbReference type="ChEBI" id="CHEBI:57972"/>
        <dbReference type="ChEBI" id="CHEBI:64428"/>
        <dbReference type="EC" id="2.8.1.7"/>
    </reaction>
</comment>
<name>A0A4T2H3T5_STRSU</name>
<dbReference type="CDD" id="cd06453">
    <property type="entry name" value="SufS_like"/>
    <property type="match status" value="1"/>
</dbReference>
<evidence type="ECO:0000256" key="5">
    <source>
        <dbReference type="ARBA" id="ARBA00022898"/>
    </source>
</evidence>